<dbReference type="InterPro" id="IPR029063">
    <property type="entry name" value="SAM-dependent_MTases_sf"/>
</dbReference>
<dbReference type="EC" id="2.1.1.72" evidence="2"/>
<gene>
    <name evidence="7" type="ORF">ABIC20_007170</name>
</gene>
<protein>
    <recommendedName>
        <fullName evidence="2">site-specific DNA-methyltransferase (adenine-specific)</fullName>
        <ecNumber evidence="2">2.1.1.72</ecNumber>
    </recommendedName>
</protein>
<sequence length="306" mass="34578">MSSPNVRASFHVSPLRYPGGKAKLAPYFKALVRQNKLLDGVYIEPFAGGGGVGLCLLLHGYVNRIFLNDLSAPIFSFWKALLDEPERFQKRILDIPLTTDEWINQRKIFQEANGEISFETGFATFFLNRTNHSGVLNGGMIGGHGQKSAYGLDARFNKNELAARVRRIAKNRHNISILNLDAAELIENCQSIADEKSPLVYIDPPYFRKGRELYYDFFESKDHERLRDVISGLSGQVKWVVSYDNEPEIVDLYQAYDKLEYNLNYSVRNGRVGKEVMFFSDCVAPVSLEMGGLQALDTSSQFELAV</sequence>
<evidence type="ECO:0000256" key="3">
    <source>
        <dbReference type="ARBA" id="ARBA00022603"/>
    </source>
</evidence>
<organism evidence="7 8">
    <name type="scientific">Methylobacterium radiotolerans</name>
    <dbReference type="NCBI Taxonomy" id="31998"/>
    <lineage>
        <taxon>Bacteria</taxon>
        <taxon>Pseudomonadati</taxon>
        <taxon>Pseudomonadota</taxon>
        <taxon>Alphaproteobacteria</taxon>
        <taxon>Hyphomicrobiales</taxon>
        <taxon>Methylobacteriaceae</taxon>
        <taxon>Methylobacterium</taxon>
    </lineage>
</organism>
<dbReference type="Pfam" id="PF02086">
    <property type="entry name" value="MethyltransfD12"/>
    <property type="match status" value="1"/>
</dbReference>
<reference evidence="7 8" key="1">
    <citation type="submission" date="2024-06" db="EMBL/GenBank/DDBJ databases">
        <title>Genomics of switchgrass bacterial isolates.</title>
        <authorList>
            <person name="Shade A."/>
        </authorList>
    </citation>
    <scope>NUCLEOTIDE SEQUENCE [LARGE SCALE GENOMIC DNA]</scope>
    <source>
        <strain evidence="7 8">PvP084</strain>
    </source>
</reference>
<dbReference type="GO" id="GO:0032259">
    <property type="term" value="P:methylation"/>
    <property type="evidence" value="ECO:0007669"/>
    <property type="project" value="UniProtKB-KW"/>
</dbReference>
<dbReference type="RefSeq" id="WP_209651357.1">
    <property type="nucleotide sequence ID" value="NZ_JBEPNV010000003.1"/>
</dbReference>
<dbReference type="Proteomes" id="UP001549119">
    <property type="component" value="Unassembled WGS sequence"/>
</dbReference>
<dbReference type="SUPFAM" id="SSF53335">
    <property type="entry name" value="S-adenosyl-L-methionine-dependent methyltransferases"/>
    <property type="match status" value="1"/>
</dbReference>
<dbReference type="InterPro" id="IPR012327">
    <property type="entry name" value="MeTrfase_D12"/>
</dbReference>
<dbReference type="EMBL" id="JBEPNW010000005">
    <property type="protein sequence ID" value="MET3869785.1"/>
    <property type="molecule type" value="Genomic_DNA"/>
</dbReference>
<dbReference type="Gene3D" id="1.10.1020.10">
    <property type="entry name" value="Adenine-specific Methyltransferase, Domain 2"/>
    <property type="match status" value="1"/>
</dbReference>
<dbReference type="InterPro" id="IPR023095">
    <property type="entry name" value="Ade_MeTrfase_dom_2"/>
</dbReference>
<accession>A0ABV2NTI7</accession>
<dbReference type="PANTHER" id="PTHR30481">
    <property type="entry name" value="DNA ADENINE METHYLASE"/>
    <property type="match status" value="1"/>
</dbReference>
<dbReference type="PIRSF" id="PIRSF000398">
    <property type="entry name" value="M_m6A_EcoRV"/>
    <property type="match status" value="1"/>
</dbReference>
<evidence type="ECO:0000256" key="4">
    <source>
        <dbReference type="ARBA" id="ARBA00022679"/>
    </source>
</evidence>
<keyword evidence="3 7" id="KW-0489">Methyltransferase</keyword>
<dbReference type="GO" id="GO:0009007">
    <property type="term" value="F:site-specific DNA-methyltransferase (adenine-specific) activity"/>
    <property type="evidence" value="ECO:0007669"/>
    <property type="project" value="UniProtKB-EC"/>
</dbReference>
<evidence type="ECO:0000256" key="6">
    <source>
        <dbReference type="ARBA" id="ARBA00047942"/>
    </source>
</evidence>
<dbReference type="Gene3D" id="3.40.50.150">
    <property type="entry name" value="Vaccinia Virus protein VP39"/>
    <property type="match status" value="1"/>
</dbReference>
<comment type="catalytic activity">
    <reaction evidence="6">
        <text>a 2'-deoxyadenosine in DNA + S-adenosyl-L-methionine = an N(6)-methyl-2'-deoxyadenosine in DNA + S-adenosyl-L-homocysteine + H(+)</text>
        <dbReference type="Rhea" id="RHEA:15197"/>
        <dbReference type="Rhea" id="RHEA-COMP:12418"/>
        <dbReference type="Rhea" id="RHEA-COMP:12419"/>
        <dbReference type="ChEBI" id="CHEBI:15378"/>
        <dbReference type="ChEBI" id="CHEBI:57856"/>
        <dbReference type="ChEBI" id="CHEBI:59789"/>
        <dbReference type="ChEBI" id="CHEBI:90615"/>
        <dbReference type="ChEBI" id="CHEBI:90616"/>
        <dbReference type="EC" id="2.1.1.72"/>
    </reaction>
</comment>
<evidence type="ECO:0000256" key="1">
    <source>
        <dbReference type="ARBA" id="ARBA00006594"/>
    </source>
</evidence>
<name>A0ABV2NTI7_9HYPH</name>
<evidence type="ECO:0000256" key="5">
    <source>
        <dbReference type="ARBA" id="ARBA00022691"/>
    </source>
</evidence>
<keyword evidence="4 7" id="KW-0808">Transferase</keyword>
<proteinExistence type="inferred from homology"/>
<evidence type="ECO:0000313" key="8">
    <source>
        <dbReference type="Proteomes" id="UP001549119"/>
    </source>
</evidence>
<evidence type="ECO:0000313" key="7">
    <source>
        <dbReference type="EMBL" id="MET3869785.1"/>
    </source>
</evidence>
<keyword evidence="8" id="KW-1185">Reference proteome</keyword>
<comment type="similarity">
    <text evidence="1">Belongs to the N(4)/N(6)-methyltransferase family.</text>
</comment>
<dbReference type="PRINTS" id="PR00505">
    <property type="entry name" value="D12N6MTFRASE"/>
</dbReference>
<evidence type="ECO:0000256" key="2">
    <source>
        <dbReference type="ARBA" id="ARBA00011900"/>
    </source>
</evidence>
<comment type="caution">
    <text evidence="7">The sequence shown here is derived from an EMBL/GenBank/DDBJ whole genome shotgun (WGS) entry which is preliminary data.</text>
</comment>
<dbReference type="PANTHER" id="PTHR30481:SF2">
    <property type="entry name" value="SITE-SPECIFIC DNA-METHYLTRANSFERASE (ADENINE-SPECIFIC)"/>
    <property type="match status" value="1"/>
</dbReference>
<keyword evidence="5" id="KW-0949">S-adenosyl-L-methionine</keyword>
<dbReference type="InterPro" id="IPR012263">
    <property type="entry name" value="M_m6A_EcoRV"/>
</dbReference>